<dbReference type="CTD" id="6756135"/>
<dbReference type="InParanoid" id="B3S412"/>
<keyword evidence="1" id="KW-0812">Transmembrane</keyword>
<gene>
    <name evidence="3" type="ORF">TRIADDRAFT_58916</name>
</gene>
<dbReference type="HOGENOM" id="CLU_1333479_0_0_1"/>
<keyword evidence="4" id="KW-1185">Reference proteome</keyword>
<evidence type="ECO:0000313" key="3">
    <source>
        <dbReference type="EMBL" id="EDV22561.1"/>
    </source>
</evidence>
<feature type="transmembrane region" description="Helical" evidence="1">
    <location>
        <begin position="127"/>
        <end position="153"/>
    </location>
</feature>
<proteinExistence type="predicted"/>
<evidence type="ECO:0000256" key="1">
    <source>
        <dbReference type="SAM" id="Phobius"/>
    </source>
</evidence>
<sequence length="206" mass="22986">MTLLLFSFSFSLMTIISTAMAMSTSMASSTAFYEMPLAQSLTFNQKVAISYMAIIDVIIISSNIYSSYQYWMELQNSVGQEEVTNTCLITRKISRQCLIAGCIGLIHYYLNLIFGRQLSNTYLGTNMLVLGNIGIICQRSCNLSFTAIVSFIFGCQQARNSSEKLIINYLIATSVGLFISVTIIMIKSNILQTPPIEIEAIRKRRG</sequence>
<evidence type="ECO:0000256" key="2">
    <source>
        <dbReference type="SAM" id="SignalP"/>
    </source>
</evidence>
<keyword evidence="1" id="KW-1133">Transmembrane helix</keyword>
<feature type="signal peptide" evidence="2">
    <location>
        <begin position="1"/>
        <end position="21"/>
    </location>
</feature>
<organism evidence="3 4">
    <name type="scientific">Trichoplax adhaerens</name>
    <name type="common">Trichoplax reptans</name>
    <dbReference type="NCBI Taxonomy" id="10228"/>
    <lineage>
        <taxon>Eukaryota</taxon>
        <taxon>Metazoa</taxon>
        <taxon>Placozoa</taxon>
        <taxon>Uniplacotomia</taxon>
        <taxon>Trichoplacea</taxon>
        <taxon>Trichoplacidae</taxon>
        <taxon>Trichoplax</taxon>
    </lineage>
</organism>
<accession>B3S412</accession>
<dbReference type="EMBL" id="DS985249">
    <property type="protein sequence ID" value="EDV22561.1"/>
    <property type="molecule type" value="Genomic_DNA"/>
</dbReference>
<feature type="transmembrane region" description="Helical" evidence="1">
    <location>
        <begin position="47"/>
        <end position="65"/>
    </location>
</feature>
<keyword evidence="1" id="KW-0472">Membrane</keyword>
<name>B3S412_TRIAD</name>
<reference evidence="3 4" key="1">
    <citation type="journal article" date="2008" name="Nature">
        <title>The Trichoplax genome and the nature of placozoans.</title>
        <authorList>
            <person name="Srivastava M."/>
            <person name="Begovic E."/>
            <person name="Chapman J."/>
            <person name="Putnam N.H."/>
            <person name="Hellsten U."/>
            <person name="Kawashima T."/>
            <person name="Kuo A."/>
            <person name="Mitros T."/>
            <person name="Salamov A."/>
            <person name="Carpenter M.L."/>
            <person name="Signorovitch A.Y."/>
            <person name="Moreno M.A."/>
            <person name="Kamm K."/>
            <person name="Grimwood J."/>
            <person name="Schmutz J."/>
            <person name="Shapiro H."/>
            <person name="Grigoriev I.V."/>
            <person name="Buss L.W."/>
            <person name="Schierwater B."/>
            <person name="Dellaporta S.L."/>
            <person name="Rokhsar D.S."/>
        </authorList>
    </citation>
    <scope>NUCLEOTIDE SEQUENCE [LARGE SCALE GENOMIC DNA]</scope>
    <source>
        <strain evidence="3 4">Grell-BS-1999</strain>
    </source>
</reference>
<dbReference type="Proteomes" id="UP000009022">
    <property type="component" value="Unassembled WGS sequence"/>
</dbReference>
<dbReference type="AlphaFoldDB" id="B3S412"/>
<dbReference type="GeneID" id="6756135"/>
<dbReference type="RefSeq" id="XP_002115105.1">
    <property type="nucleotide sequence ID" value="XM_002115069.1"/>
</dbReference>
<dbReference type="KEGG" id="tad:TRIADDRAFT_58916"/>
<protein>
    <submittedName>
        <fullName evidence="3">Uncharacterized protein</fullName>
    </submittedName>
</protein>
<feature type="transmembrane region" description="Helical" evidence="1">
    <location>
        <begin position="165"/>
        <end position="186"/>
    </location>
</feature>
<feature type="chain" id="PRO_5002798449" evidence="2">
    <location>
        <begin position="22"/>
        <end position="206"/>
    </location>
</feature>
<keyword evidence="2" id="KW-0732">Signal</keyword>
<feature type="transmembrane region" description="Helical" evidence="1">
    <location>
        <begin position="97"/>
        <end position="115"/>
    </location>
</feature>
<evidence type="ECO:0000313" key="4">
    <source>
        <dbReference type="Proteomes" id="UP000009022"/>
    </source>
</evidence>